<dbReference type="AlphaFoldDB" id="G0TUA2"/>
<dbReference type="VEuPathDB" id="TriTrypDB:TvY486_0402020"/>
<reference evidence="1" key="1">
    <citation type="journal article" date="2012" name="Proc. Natl. Acad. Sci. U.S.A.">
        <title>Antigenic diversity is generated by distinct evolutionary mechanisms in African trypanosome species.</title>
        <authorList>
            <person name="Jackson A.P."/>
            <person name="Berry A."/>
            <person name="Aslett M."/>
            <person name="Allison H.C."/>
            <person name="Burton P."/>
            <person name="Vavrova-Anderson J."/>
            <person name="Brown R."/>
            <person name="Browne H."/>
            <person name="Corton N."/>
            <person name="Hauser H."/>
            <person name="Gamble J."/>
            <person name="Gilderthorp R."/>
            <person name="Marcello L."/>
            <person name="McQuillan J."/>
            <person name="Otto T.D."/>
            <person name="Quail M.A."/>
            <person name="Sanders M.J."/>
            <person name="van Tonder A."/>
            <person name="Ginger M.L."/>
            <person name="Field M.C."/>
            <person name="Barry J.D."/>
            <person name="Hertz-Fowler C."/>
            <person name="Berriman M."/>
        </authorList>
    </citation>
    <scope>NUCLEOTIDE SEQUENCE</scope>
    <source>
        <strain evidence="1">Y486</strain>
    </source>
</reference>
<dbReference type="OMA" id="SYWCSAM"/>
<evidence type="ECO:0000313" key="1">
    <source>
        <dbReference type="EMBL" id="CCC47536.1"/>
    </source>
</evidence>
<accession>G0TUA2</accession>
<sequence length="160" mass="18130">MSEALVTPGSAYRILACSTFLRRHLTDSYWCSAMDKVCEGKLVGVAVRYTGQRLVFLQFRPKELSTAGYRYPLSMSIPIEYLVPCQSKEDNPGLTADGIVSSQASDEIYTGKQRFAPLCVVCGRYGMPDMVPRRHGYKCKECVGKKSSRRLRLEMRRLWS</sequence>
<gene>
    <name evidence="1" type="ORF">TVY486_0402020</name>
</gene>
<protein>
    <submittedName>
        <fullName evidence="1">Uncharacterized protein</fullName>
    </submittedName>
</protein>
<dbReference type="EMBL" id="HE573020">
    <property type="protein sequence ID" value="CCC47536.1"/>
    <property type="molecule type" value="Genomic_DNA"/>
</dbReference>
<organism evidence="1">
    <name type="scientific">Trypanosoma vivax (strain Y486)</name>
    <dbReference type="NCBI Taxonomy" id="1055687"/>
    <lineage>
        <taxon>Eukaryota</taxon>
        <taxon>Discoba</taxon>
        <taxon>Euglenozoa</taxon>
        <taxon>Kinetoplastea</taxon>
        <taxon>Metakinetoplastina</taxon>
        <taxon>Trypanosomatida</taxon>
        <taxon>Trypanosomatidae</taxon>
        <taxon>Trypanosoma</taxon>
        <taxon>Duttonella</taxon>
    </lineage>
</organism>
<name>G0TUA2_TRYVY</name>
<proteinExistence type="predicted"/>